<protein>
    <recommendedName>
        <fullName evidence="1">Serine-threonine/tyrosine-protein kinase catalytic domain-containing protein</fullName>
    </recommendedName>
</protein>
<evidence type="ECO:0000259" key="1">
    <source>
        <dbReference type="Pfam" id="PF07714"/>
    </source>
</evidence>
<dbReference type="AlphaFoldDB" id="A0AA87ZBI5"/>
<gene>
    <name evidence="2" type="ORF">TIFTF001_003451</name>
</gene>
<reference evidence="2" key="1">
    <citation type="submission" date="2023-07" db="EMBL/GenBank/DDBJ databases">
        <title>draft genome sequence of fig (Ficus carica).</title>
        <authorList>
            <person name="Takahashi T."/>
            <person name="Nishimura K."/>
        </authorList>
    </citation>
    <scope>NUCLEOTIDE SEQUENCE</scope>
</reference>
<dbReference type="PANTHER" id="PTHR27006:SF631">
    <property type="entry name" value="PROTEIN KINASE DOMAIN-CONTAINING PROTEIN"/>
    <property type="match status" value="1"/>
</dbReference>
<dbReference type="Pfam" id="PF07714">
    <property type="entry name" value="PK_Tyr_Ser-Thr"/>
    <property type="match status" value="1"/>
</dbReference>
<sequence length="209" mass="23535">MIATTAFGCLYKGRLSDGQNIAVKSFDKQPYFLNEILFGAKVQHCDPVEDESYMFGLRQAIQHHKRDCWWGYIDPVYTETGNVTTKSDVFSFGVLLLEVVTGQRCTLHLQFQEHSKLLPRHVRRNYMEGTILNVVDPKITDVFNPQIMSPDISGFVPEVGSSSSSDRFMSQVTEWDDHSRGGFVPTGSETTSSSEITLDVNDLNQIMLG</sequence>
<accession>A0AA87ZBI5</accession>
<name>A0AA87ZBI5_FICCA</name>
<dbReference type="GO" id="GO:0004672">
    <property type="term" value="F:protein kinase activity"/>
    <property type="evidence" value="ECO:0007669"/>
    <property type="project" value="InterPro"/>
</dbReference>
<dbReference type="Gene3D" id="1.10.510.10">
    <property type="entry name" value="Transferase(Phosphotransferase) domain 1"/>
    <property type="match status" value="1"/>
</dbReference>
<evidence type="ECO:0000313" key="3">
    <source>
        <dbReference type="Proteomes" id="UP001187192"/>
    </source>
</evidence>
<dbReference type="InterPro" id="IPR011009">
    <property type="entry name" value="Kinase-like_dom_sf"/>
</dbReference>
<proteinExistence type="predicted"/>
<dbReference type="PANTHER" id="PTHR27006">
    <property type="entry name" value="PROMASTIGOTE SURFACE ANTIGEN PROTEIN PSA"/>
    <property type="match status" value="1"/>
</dbReference>
<dbReference type="InterPro" id="IPR001245">
    <property type="entry name" value="Ser-Thr/Tyr_kinase_cat_dom"/>
</dbReference>
<evidence type="ECO:0000313" key="2">
    <source>
        <dbReference type="EMBL" id="GMN31882.1"/>
    </source>
</evidence>
<dbReference type="SUPFAM" id="SSF56112">
    <property type="entry name" value="Protein kinase-like (PK-like)"/>
    <property type="match status" value="1"/>
</dbReference>
<dbReference type="EMBL" id="BTGU01000003">
    <property type="protein sequence ID" value="GMN31882.1"/>
    <property type="molecule type" value="Genomic_DNA"/>
</dbReference>
<feature type="domain" description="Serine-threonine/tyrosine-protein kinase catalytic" evidence="1">
    <location>
        <begin position="71"/>
        <end position="119"/>
    </location>
</feature>
<keyword evidence="3" id="KW-1185">Reference proteome</keyword>
<comment type="caution">
    <text evidence="2">The sequence shown here is derived from an EMBL/GenBank/DDBJ whole genome shotgun (WGS) entry which is preliminary data.</text>
</comment>
<organism evidence="2 3">
    <name type="scientific">Ficus carica</name>
    <name type="common">Common fig</name>
    <dbReference type="NCBI Taxonomy" id="3494"/>
    <lineage>
        <taxon>Eukaryota</taxon>
        <taxon>Viridiplantae</taxon>
        <taxon>Streptophyta</taxon>
        <taxon>Embryophyta</taxon>
        <taxon>Tracheophyta</taxon>
        <taxon>Spermatophyta</taxon>
        <taxon>Magnoliopsida</taxon>
        <taxon>eudicotyledons</taxon>
        <taxon>Gunneridae</taxon>
        <taxon>Pentapetalae</taxon>
        <taxon>rosids</taxon>
        <taxon>fabids</taxon>
        <taxon>Rosales</taxon>
        <taxon>Moraceae</taxon>
        <taxon>Ficeae</taxon>
        <taxon>Ficus</taxon>
    </lineage>
</organism>
<dbReference type="Proteomes" id="UP001187192">
    <property type="component" value="Unassembled WGS sequence"/>
</dbReference>